<name>A0A2P4XX37_9STRA</name>
<comment type="caution">
    <text evidence="2">The sequence shown here is derived from an EMBL/GenBank/DDBJ whole genome shotgun (WGS) entry which is preliminary data.</text>
</comment>
<dbReference type="GO" id="GO:0060287">
    <property type="term" value="P:epithelial cilium movement involved in determination of left/right asymmetry"/>
    <property type="evidence" value="ECO:0007669"/>
    <property type="project" value="TreeGrafter"/>
</dbReference>
<dbReference type="GO" id="GO:0005813">
    <property type="term" value="C:centrosome"/>
    <property type="evidence" value="ECO:0007669"/>
    <property type="project" value="TreeGrafter"/>
</dbReference>
<evidence type="ECO:0000256" key="1">
    <source>
        <dbReference type="SAM" id="Coils"/>
    </source>
</evidence>
<dbReference type="AlphaFoldDB" id="A0A2P4XX37"/>
<feature type="coiled-coil region" evidence="1">
    <location>
        <begin position="60"/>
        <end position="137"/>
    </location>
</feature>
<keyword evidence="1" id="KW-0175">Coiled coil</keyword>
<proteinExistence type="predicted"/>
<dbReference type="EMBL" id="NCKW01007405">
    <property type="protein sequence ID" value="POM70116.1"/>
    <property type="molecule type" value="Genomic_DNA"/>
</dbReference>
<dbReference type="InterPro" id="IPR055289">
    <property type="entry name" value="OFD1"/>
</dbReference>
<evidence type="ECO:0000313" key="2">
    <source>
        <dbReference type="EMBL" id="POM70116.1"/>
    </source>
</evidence>
<protein>
    <submittedName>
        <fullName evidence="2">Uncharacterized protein</fullName>
    </submittedName>
</protein>
<reference evidence="2 3" key="1">
    <citation type="journal article" date="2017" name="Genome Biol. Evol.">
        <title>Phytophthora megakarya and P. palmivora, closely related causal agents of cacao black pod rot, underwent increases in genome sizes and gene numbers by different mechanisms.</title>
        <authorList>
            <person name="Ali S.S."/>
            <person name="Shao J."/>
            <person name="Lary D.J."/>
            <person name="Kronmiller B."/>
            <person name="Shen D."/>
            <person name="Strem M.D."/>
            <person name="Amoako-Attah I."/>
            <person name="Akrofi A.Y."/>
            <person name="Begoude B.A."/>
            <person name="Ten Hoopen G.M."/>
            <person name="Coulibaly K."/>
            <person name="Kebe B.I."/>
            <person name="Melnick R.L."/>
            <person name="Guiltinan M.J."/>
            <person name="Tyler B.M."/>
            <person name="Meinhardt L.W."/>
            <person name="Bailey B.A."/>
        </authorList>
    </citation>
    <scope>NUCLEOTIDE SEQUENCE [LARGE SCALE GENOMIC DNA]</scope>
    <source>
        <strain evidence="3">sbr112.9</strain>
    </source>
</reference>
<feature type="coiled-coil region" evidence="1">
    <location>
        <begin position="249"/>
        <end position="304"/>
    </location>
</feature>
<dbReference type="Proteomes" id="UP000237271">
    <property type="component" value="Unassembled WGS sequence"/>
</dbReference>
<feature type="coiled-coil region" evidence="1">
    <location>
        <begin position="333"/>
        <end position="360"/>
    </location>
</feature>
<feature type="non-terminal residue" evidence="2">
    <location>
        <position position="464"/>
    </location>
</feature>
<dbReference type="GO" id="GO:0036064">
    <property type="term" value="C:ciliary basal body"/>
    <property type="evidence" value="ECO:0007669"/>
    <property type="project" value="TreeGrafter"/>
</dbReference>
<keyword evidence="3" id="KW-1185">Reference proteome</keyword>
<dbReference type="GO" id="GO:0005576">
    <property type="term" value="C:extracellular region"/>
    <property type="evidence" value="ECO:0007669"/>
    <property type="project" value="GOC"/>
</dbReference>
<evidence type="ECO:0000313" key="3">
    <source>
        <dbReference type="Proteomes" id="UP000237271"/>
    </source>
</evidence>
<gene>
    <name evidence="2" type="ORF">PHPALM_13498</name>
</gene>
<dbReference type="OrthoDB" id="206339at2759"/>
<organism evidence="2 3">
    <name type="scientific">Phytophthora palmivora</name>
    <dbReference type="NCBI Taxonomy" id="4796"/>
    <lineage>
        <taxon>Eukaryota</taxon>
        <taxon>Sar</taxon>
        <taxon>Stramenopiles</taxon>
        <taxon>Oomycota</taxon>
        <taxon>Peronosporomycetes</taxon>
        <taxon>Peronosporales</taxon>
        <taxon>Peronosporaceae</taxon>
        <taxon>Phytophthora</taxon>
    </lineage>
</organism>
<sequence>MTKFVRNDFRKNLSDINQRKLLWFEQKSGMRNTNSHPENQLRRVENAYLVECASQKLEPQKSLEERMMQYQHEYDEICEKRLQEELERYKSTEVALVRAEERKRFDREVDNIRSSLLQEYRNKQEHLQERERELEIAFVARRTELETSLFETRQSLFKDMERLRVKEAELQVKVESDFRHFATETQRFQLWEESVRTQEANLESIVSQAMREKERAWNLERQQALQDIQTKQDELIDRERALTAETGTLKTLKSQVTALQQEVAALEAALSKSSDDVRTAQNLVVQLEKDGQLFEERVKSLELQLDKQKSSFFDANTANARLTADNSAMSEDLLRFKQKNAEVKEQMKAIASEVKLLQQEILDMKLNEANAVVAERKKFMQILDEERERFQWKENELLTKTREMQSRLAESDARAEKYQSQYEDEKIHVESLRHDVSSLNSLLTQAQATINAKHGPIRDFRTQR</sequence>
<dbReference type="PANTHER" id="PTHR39063">
    <property type="entry name" value="ORAL-FACIAL-DIGITAL SYNDROME 1 PROTEIN HOMOLOG"/>
    <property type="match status" value="1"/>
</dbReference>
<accession>A0A2P4XX37</accession>
<dbReference type="PANTHER" id="PTHR39063:SF1">
    <property type="entry name" value="OFD1 CENTRIOLE AND CENTRIOLAR SATELLITE PROTEIN"/>
    <property type="match status" value="1"/>
</dbReference>